<dbReference type="InterPro" id="IPR029010">
    <property type="entry name" value="ThuA-like"/>
</dbReference>
<evidence type="ECO:0000256" key="1">
    <source>
        <dbReference type="ARBA" id="ARBA00001913"/>
    </source>
</evidence>
<dbReference type="Pfam" id="PF07971">
    <property type="entry name" value="Glyco_hydro_92"/>
    <property type="match status" value="1"/>
</dbReference>
<dbReference type="EMBL" id="LN515532">
    <property type="protein sequence ID" value="CEA16176.1"/>
    <property type="molecule type" value="Genomic_DNA"/>
</dbReference>
<evidence type="ECO:0000259" key="5">
    <source>
        <dbReference type="Pfam" id="PF07971"/>
    </source>
</evidence>
<dbReference type="PANTHER" id="PTHR12143:SF43">
    <property type="entry name" value="PUTATIVE-RELATED"/>
    <property type="match status" value="1"/>
</dbReference>
<dbReference type="SUPFAM" id="SSF52317">
    <property type="entry name" value="Class I glutamine amidotransferase-like"/>
    <property type="match status" value="1"/>
</dbReference>
<name>A0A098C179_9BACT</name>
<dbReference type="SUPFAM" id="SSF48208">
    <property type="entry name" value="Six-hairpin glycosidases"/>
    <property type="match status" value="1"/>
</dbReference>
<dbReference type="InterPro" id="IPR005887">
    <property type="entry name" value="GH92_a_mannosidase_put"/>
</dbReference>
<evidence type="ECO:0000256" key="2">
    <source>
        <dbReference type="ARBA" id="ARBA00011245"/>
    </source>
</evidence>
<dbReference type="GO" id="GO:0006516">
    <property type="term" value="P:glycoprotein catabolic process"/>
    <property type="evidence" value="ECO:0007669"/>
    <property type="project" value="TreeGrafter"/>
</dbReference>
<dbReference type="GO" id="GO:0005975">
    <property type="term" value="P:carbohydrate metabolic process"/>
    <property type="evidence" value="ECO:0007669"/>
    <property type="project" value="InterPro"/>
</dbReference>
<dbReference type="STRING" id="1562970.ING2E5B_1428"/>
<accession>A0A098C179</accession>
<keyword evidence="3" id="KW-0106">Calcium</keyword>
<keyword evidence="8" id="KW-1185">Reference proteome</keyword>
<evidence type="ECO:0000313" key="8">
    <source>
        <dbReference type="Proteomes" id="UP000032417"/>
    </source>
</evidence>
<dbReference type="NCBIfam" id="TIGR01180">
    <property type="entry name" value="aman2_put"/>
    <property type="match status" value="1"/>
</dbReference>
<dbReference type="InterPro" id="IPR008928">
    <property type="entry name" value="6-hairpin_glycosidase_sf"/>
</dbReference>
<evidence type="ECO:0000259" key="4">
    <source>
        <dbReference type="Pfam" id="PF06283"/>
    </source>
</evidence>
<comment type="cofactor">
    <cofactor evidence="1">
        <name>Ca(2+)</name>
        <dbReference type="ChEBI" id="CHEBI:29108"/>
    </cofactor>
</comment>
<dbReference type="InterPro" id="IPR029062">
    <property type="entry name" value="Class_I_gatase-like"/>
</dbReference>
<dbReference type="GO" id="GO:0030246">
    <property type="term" value="F:carbohydrate binding"/>
    <property type="evidence" value="ECO:0007669"/>
    <property type="project" value="InterPro"/>
</dbReference>
<proteinExistence type="predicted"/>
<dbReference type="Gene3D" id="1.20.1050.60">
    <property type="entry name" value="alpha-1,2-mannosidase"/>
    <property type="match status" value="1"/>
</dbReference>
<comment type="subunit">
    <text evidence="2">Monomer.</text>
</comment>
<dbReference type="Gene3D" id="3.30.2080.10">
    <property type="entry name" value="GH92 mannosidase domain"/>
    <property type="match status" value="1"/>
</dbReference>
<reference evidence="7 8" key="1">
    <citation type="submission" date="2014-08" db="EMBL/GenBank/DDBJ databases">
        <authorList>
            <person name="Wibberg D."/>
        </authorList>
    </citation>
    <scope>NUCLEOTIDE SEQUENCE [LARGE SCALE GENOMIC DNA]</scope>
    <source>
        <strain evidence="8">ING2-E5B</strain>
    </source>
</reference>
<dbReference type="InterPro" id="IPR041371">
    <property type="entry name" value="GH92_N"/>
</dbReference>
<organism evidence="7 8">
    <name type="scientific">Fermentimonas caenicola</name>
    <dbReference type="NCBI Taxonomy" id="1562970"/>
    <lineage>
        <taxon>Bacteria</taxon>
        <taxon>Pseudomonadati</taxon>
        <taxon>Bacteroidota</taxon>
        <taxon>Bacteroidia</taxon>
        <taxon>Bacteroidales</taxon>
        <taxon>Dysgonomonadaceae</taxon>
        <taxon>Fermentimonas</taxon>
    </lineage>
</organism>
<keyword evidence="7" id="KW-0378">Hydrolase</keyword>
<dbReference type="Pfam" id="PF17678">
    <property type="entry name" value="Glyco_hydro_92N"/>
    <property type="match status" value="1"/>
</dbReference>
<dbReference type="KEGG" id="pbt:ING2E5B_1428"/>
<dbReference type="OrthoDB" id="9762711at2"/>
<evidence type="ECO:0000256" key="3">
    <source>
        <dbReference type="ARBA" id="ARBA00022837"/>
    </source>
</evidence>
<feature type="domain" description="Glycosyl hydrolase family 92" evidence="5">
    <location>
        <begin position="477"/>
        <end position="971"/>
    </location>
</feature>
<dbReference type="HOGENOM" id="CLU_003690_2_2_10"/>
<evidence type="ECO:0000259" key="6">
    <source>
        <dbReference type="Pfam" id="PF17678"/>
    </source>
</evidence>
<dbReference type="InterPro" id="IPR050883">
    <property type="entry name" value="PNGase"/>
</dbReference>
<dbReference type="Gene3D" id="1.20.1610.10">
    <property type="entry name" value="alpha-1,2-mannosidases domains"/>
    <property type="match status" value="1"/>
</dbReference>
<protein>
    <submittedName>
        <fullName evidence="7">Glycoside hydrolase family protein</fullName>
    </submittedName>
</protein>
<feature type="domain" description="ThuA-like" evidence="4">
    <location>
        <begin position="37"/>
        <end position="246"/>
    </location>
</feature>
<dbReference type="Pfam" id="PF06283">
    <property type="entry name" value="ThuA"/>
    <property type="match status" value="1"/>
</dbReference>
<dbReference type="Gene3D" id="2.70.98.10">
    <property type="match status" value="1"/>
</dbReference>
<gene>
    <name evidence="7" type="ORF">ING2E5B_1428</name>
</gene>
<dbReference type="GO" id="GO:0005829">
    <property type="term" value="C:cytosol"/>
    <property type="evidence" value="ECO:0007669"/>
    <property type="project" value="TreeGrafter"/>
</dbReference>
<dbReference type="InterPro" id="IPR012939">
    <property type="entry name" value="Glyco_hydro_92"/>
</dbReference>
<dbReference type="InterPro" id="IPR014718">
    <property type="entry name" value="GH-type_carb-bd"/>
</dbReference>
<dbReference type="GO" id="GO:0000224">
    <property type="term" value="F:peptide-N4-(N-acetyl-beta-glucosaminyl)asparagine amidase activity"/>
    <property type="evidence" value="ECO:0007669"/>
    <property type="project" value="TreeGrafter"/>
</dbReference>
<dbReference type="Gene3D" id="3.40.50.880">
    <property type="match status" value="1"/>
</dbReference>
<sequence>MRSIKLLFINLLSIIIGLSTITSIFAQGNYTSLKGKKILFVYGGWDGHEPVETKDIFVPWLISQGAEVRLSDNLDIYTDLNVMNNIDLIIQTWTMGEISAEQEKGLTDAVKRGVGLAGWHGGIGDSFRNSTEYQFMVGGQFVSHPGGVIPFNVKICNKNDEITRGLKDFKMTSEQYFMHVDPNVNILATTTFTGEHAPWIKGAVMPVVWKKMYGQGKVFYSSLGHDANDFTIYEVLEIMKRGINWAASDSPISMEISRCNEAKQPVDYVNPYLGNISHLLVPTFPTIHLPHSMLRVYPERGDFTGDVLNGLPIVVTSHRGSSAFNLSPFYTEREELTPVIKYSYDNEKITPYKYHVYLDEEDITVDYTLSHQSAIYKINFGNEDKNGNSTIIINSRNGELKWDGSAISGYQNLVNNTKVYLYLVPELLPVSASVLTDGILKEGHSAFGRNASLVLKWPKDYKELTFRYGISFIDEDQARRNMEREVADKSFNEIAETSRNIWNDELGKIQVSGGTEDDRFLFYTSLYRTYERPVSISEDGRYFSAFDGKVHDDFGRPFYTDDWIWDSYRAHHPLRILIDAKREEDILNSFVLMSEQMENLWLPTFPEITGDSRRMNSNHGVISILDAHIKGLGNFDLKKAYMAGKGAIMDKTLAPWSGSPSGELDKFYHEKGYIPALREGEEETIPEVHSFERRQPVAVTLGTSYDQWSLAQLAKSLGLQNDYEYFMNASFNYRNLFNSETGFFHPKDKDGKFIQPFDYRYDGGMGARGFYGENNGWIYRWDVPHNIPDLIDLMGGKKVFVNNLDNMFREPLGKSKYDFYSQLPDHTGNVGQFSMANEPSLHIPYLYNYAGEPWKTQKRVRTLIKQWFRNDLMGIPGDEDGGGLSSFVVFSQMGFYPVTPGTTEYTIGSPFFDHVKINLGNGNFFEIETINNSPENKYIQSATLNGKPFNKVFIDHFDIMKGGKIVFEMGNKAKRDYFTTD</sequence>
<dbReference type="PATRIC" id="fig|1562970.3.peg.1414"/>
<dbReference type="FunFam" id="3.30.2080.10:FF:000001">
    <property type="entry name" value="Alpha-1,2-mannosidase subfamily"/>
    <property type="match status" value="1"/>
</dbReference>
<dbReference type="Proteomes" id="UP000032417">
    <property type="component" value="Chromosome 1"/>
</dbReference>
<dbReference type="PANTHER" id="PTHR12143">
    <property type="entry name" value="PEPTIDE N-GLYCANASE PNGASE -RELATED"/>
    <property type="match status" value="1"/>
</dbReference>
<feature type="domain" description="Glycosyl hydrolase family 92 N-terminal" evidence="6">
    <location>
        <begin position="268"/>
        <end position="471"/>
    </location>
</feature>
<dbReference type="AlphaFoldDB" id="A0A098C179"/>
<evidence type="ECO:0000313" key="7">
    <source>
        <dbReference type="EMBL" id="CEA16176.1"/>
    </source>
</evidence>